<dbReference type="InterPro" id="IPR052523">
    <property type="entry name" value="Trichothecene_AcTrans"/>
</dbReference>
<sequence>MSLPEISLATPAHRERVVSTLVAAFHDDPVLRHLFPQSYPEHAAAFFGHLFDKRVHQNSIWIVGEGASAGAAVAIWEPPALPGATPAPAPPISLPAPEMERMREYDESVHSALPKEPFWYLGVLGTHPDWTGRRWGHALMAEGLRRAAASGFPAVLETSKPGNVDMYRRAGWQVLAEITAPLPTWIMQQTR</sequence>
<dbReference type="SUPFAM" id="SSF55729">
    <property type="entry name" value="Acyl-CoA N-acyltransferases (Nat)"/>
    <property type="match status" value="1"/>
</dbReference>
<dbReference type="CDD" id="cd04301">
    <property type="entry name" value="NAT_SF"/>
    <property type="match status" value="1"/>
</dbReference>
<organism evidence="2 3">
    <name type="scientific">Actinoplanes lutulentus</name>
    <dbReference type="NCBI Taxonomy" id="1287878"/>
    <lineage>
        <taxon>Bacteria</taxon>
        <taxon>Bacillati</taxon>
        <taxon>Actinomycetota</taxon>
        <taxon>Actinomycetes</taxon>
        <taxon>Micromonosporales</taxon>
        <taxon>Micromonosporaceae</taxon>
        <taxon>Actinoplanes</taxon>
    </lineage>
</organism>
<dbReference type="AlphaFoldDB" id="A0A327ZM33"/>
<evidence type="ECO:0000259" key="1">
    <source>
        <dbReference type="PROSITE" id="PS51186"/>
    </source>
</evidence>
<gene>
    <name evidence="2" type="ORF">B0I29_101686</name>
</gene>
<dbReference type="InterPro" id="IPR000182">
    <property type="entry name" value="GNAT_dom"/>
</dbReference>
<evidence type="ECO:0000313" key="2">
    <source>
        <dbReference type="EMBL" id="RAK43555.1"/>
    </source>
</evidence>
<dbReference type="Gene3D" id="3.40.630.30">
    <property type="match status" value="1"/>
</dbReference>
<dbReference type="OrthoDB" id="7057833at2"/>
<feature type="domain" description="N-acetyltransferase" evidence="1">
    <location>
        <begin position="19"/>
        <end position="191"/>
    </location>
</feature>
<dbReference type="EMBL" id="QLMJ01000001">
    <property type="protein sequence ID" value="RAK43555.1"/>
    <property type="molecule type" value="Genomic_DNA"/>
</dbReference>
<keyword evidence="2" id="KW-0808">Transferase</keyword>
<dbReference type="RefSeq" id="WP_111647290.1">
    <property type="nucleotide sequence ID" value="NZ_JACHWI010000001.1"/>
</dbReference>
<dbReference type="PANTHER" id="PTHR42791">
    <property type="entry name" value="GNAT FAMILY ACETYLTRANSFERASE"/>
    <property type="match status" value="1"/>
</dbReference>
<accession>A0A327ZM33</accession>
<dbReference type="Pfam" id="PF00583">
    <property type="entry name" value="Acetyltransf_1"/>
    <property type="match status" value="1"/>
</dbReference>
<dbReference type="GO" id="GO:0016747">
    <property type="term" value="F:acyltransferase activity, transferring groups other than amino-acyl groups"/>
    <property type="evidence" value="ECO:0007669"/>
    <property type="project" value="InterPro"/>
</dbReference>
<protein>
    <submittedName>
        <fullName evidence="2">Acetyltransferase (GNAT) family protein</fullName>
    </submittedName>
</protein>
<reference evidence="2 3" key="1">
    <citation type="submission" date="2018-06" db="EMBL/GenBank/DDBJ databases">
        <title>Genomic Encyclopedia of Type Strains, Phase III (KMG-III): the genomes of soil and plant-associated and newly described type strains.</title>
        <authorList>
            <person name="Whitman W."/>
        </authorList>
    </citation>
    <scope>NUCLEOTIDE SEQUENCE [LARGE SCALE GENOMIC DNA]</scope>
    <source>
        <strain evidence="2 3">CGMCC 4.7090</strain>
    </source>
</reference>
<evidence type="ECO:0000313" key="3">
    <source>
        <dbReference type="Proteomes" id="UP000249341"/>
    </source>
</evidence>
<dbReference type="Proteomes" id="UP000249341">
    <property type="component" value="Unassembled WGS sequence"/>
</dbReference>
<dbReference type="InterPro" id="IPR016181">
    <property type="entry name" value="Acyl_CoA_acyltransferase"/>
</dbReference>
<comment type="caution">
    <text evidence="2">The sequence shown here is derived from an EMBL/GenBank/DDBJ whole genome shotgun (WGS) entry which is preliminary data.</text>
</comment>
<proteinExistence type="predicted"/>
<keyword evidence="3" id="KW-1185">Reference proteome</keyword>
<dbReference type="PROSITE" id="PS51186">
    <property type="entry name" value="GNAT"/>
    <property type="match status" value="1"/>
</dbReference>
<dbReference type="PANTHER" id="PTHR42791:SF1">
    <property type="entry name" value="N-ACETYLTRANSFERASE DOMAIN-CONTAINING PROTEIN"/>
    <property type="match status" value="1"/>
</dbReference>
<name>A0A327ZM33_9ACTN</name>